<dbReference type="InterPro" id="IPR029787">
    <property type="entry name" value="Nucleotide_cyclase"/>
</dbReference>
<dbReference type="NCBIfam" id="TIGR00254">
    <property type="entry name" value="GGDEF"/>
    <property type="match status" value="1"/>
</dbReference>
<comment type="caution">
    <text evidence="3">The sequence shown here is derived from an EMBL/GenBank/DDBJ whole genome shotgun (WGS) entry which is preliminary data.</text>
</comment>
<dbReference type="RefSeq" id="WP_294896600.1">
    <property type="nucleotide sequence ID" value="NZ_DLUI01000103.1"/>
</dbReference>
<dbReference type="Gene3D" id="3.30.70.270">
    <property type="match status" value="1"/>
</dbReference>
<organism evidence="3 4">
    <name type="scientific">Sulfuricurvum kujiense</name>
    <dbReference type="NCBI Taxonomy" id="148813"/>
    <lineage>
        <taxon>Bacteria</taxon>
        <taxon>Pseudomonadati</taxon>
        <taxon>Campylobacterota</taxon>
        <taxon>Epsilonproteobacteria</taxon>
        <taxon>Campylobacterales</taxon>
        <taxon>Sulfurimonadaceae</taxon>
        <taxon>Sulfuricurvum</taxon>
    </lineage>
</organism>
<reference evidence="3 4" key="1">
    <citation type="journal article" date="2017" name="Front. Microbiol.">
        <title>Comparative Genomic Analysis of the Class Epsilonproteobacteria and Proposed Reclassification to Epsilonbacteraeota (phyl. nov.).</title>
        <authorList>
            <person name="Waite D.W."/>
            <person name="Vanwonterghem I."/>
            <person name="Rinke C."/>
            <person name="Parks D.H."/>
            <person name="Zhang Y."/>
            <person name="Takai K."/>
            <person name="Sievert S.M."/>
            <person name="Simon J."/>
            <person name="Campbell B.J."/>
            <person name="Hanson T.E."/>
            <person name="Woyke T."/>
            <person name="Klotz M.G."/>
            <person name="Hugenholtz P."/>
        </authorList>
    </citation>
    <scope>NUCLEOTIDE SEQUENCE [LARGE SCALE GENOMIC DNA]</scope>
    <source>
        <strain evidence="3">UBA12443</strain>
    </source>
</reference>
<dbReference type="Pfam" id="PF00990">
    <property type="entry name" value="GGDEF"/>
    <property type="match status" value="1"/>
</dbReference>
<feature type="domain" description="GGDEF" evidence="2">
    <location>
        <begin position="460"/>
        <end position="592"/>
    </location>
</feature>
<keyword evidence="1" id="KW-1133">Transmembrane helix</keyword>
<proteinExistence type="predicted"/>
<dbReference type="InterPro" id="IPR043128">
    <property type="entry name" value="Rev_trsase/Diguanyl_cyclase"/>
</dbReference>
<dbReference type="Gene3D" id="3.30.450.290">
    <property type="match status" value="1"/>
</dbReference>
<name>A0A2D3WM39_9BACT</name>
<evidence type="ECO:0000256" key="1">
    <source>
        <dbReference type="SAM" id="Phobius"/>
    </source>
</evidence>
<feature type="transmembrane region" description="Helical" evidence="1">
    <location>
        <begin position="7"/>
        <end position="29"/>
    </location>
</feature>
<accession>A0A2D3WM39</accession>
<evidence type="ECO:0000313" key="4">
    <source>
        <dbReference type="Proteomes" id="UP000228859"/>
    </source>
</evidence>
<evidence type="ECO:0000259" key="2">
    <source>
        <dbReference type="PROSITE" id="PS50887"/>
    </source>
</evidence>
<sequence length="597" mass="67112">MKKEKTFFTLVLSIVGITALFIVVLAVTFRYMGLQSAESKANLAAHIVQESLTSHMITGSSDYQNELLKQIDALEGMKRTWVIRSEALNRQYGRGIYPQDPVDDIDRAVLRDGKAIENVSGSLFSDTLYRLTIPYIATEKGKIDCLSCHDSKAGVVLGAVSIEMEINDLKVTGLVAVAVAIIVLMTLTYTLLKNVRRFIASYKETLDAVALTMEKAEGGDYSHRIEPSDTRDGYNAAMWTNAVMEKLDSTLTESGKKMGSLIRLDQHNSDPLYTLQMGVHQLYEVERFRTEIEKDQNLDEVYARIIALLRTRWNLSNFNILELNPLDKTTHIVHTEKTLLCDAISGCRADRTSGMVDSTQCEVACPKMIDPDAHYVCQSYPIVDDLDIVVSLVTYEAREVSTIRLALEQLGNYINASKLQIINKKLQQTVRIDPLTQLYNRAYLEELTKLIVAQSTRTMIPYGILMIDMDQFHQINQSYGSVIGDEVIKAMAHNIHENLRQGDILIRYGGDTFAVILYDYEADEVNEVADTIRNTFKKKIRINTYAILKTVSIGISLFPVQTPDMLEGIEYAKRALLEAKHQGGNASLVYDTKSMPQ</sequence>
<dbReference type="InterPro" id="IPR000160">
    <property type="entry name" value="GGDEF_dom"/>
</dbReference>
<protein>
    <recommendedName>
        <fullName evidence="2">GGDEF domain-containing protein</fullName>
    </recommendedName>
</protein>
<keyword evidence="1" id="KW-0812">Transmembrane</keyword>
<dbReference type="EMBL" id="DLUI01000103">
    <property type="protein sequence ID" value="DAB38179.1"/>
    <property type="molecule type" value="Genomic_DNA"/>
</dbReference>
<evidence type="ECO:0000313" key="3">
    <source>
        <dbReference type="EMBL" id="DAB38179.1"/>
    </source>
</evidence>
<dbReference type="InterPro" id="IPR052163">
    <property type="entry name" value="DGC-Regulatory_Protein"/>
</dbReference>
<dbReference type="SMART" id="SM00267">
    <property type="entry name" value="GGDEF"/>
    <property type="match status" value="1"/>
</dbReference>
<keyword evidence="1" id="KW-0472">Membrane</keyword>
<dbReference type="Proteomes" id="UP000228859">
    <property type="component" value="Unassembled WGS sequence"/>
</dbReference>
<dbReference type="AlphaFoldDB" id="A0A2D3WM39"/>
<dbReference type="SUPFAM" id="SSF55073">
    <property type="entry name" value="Nucleotide cyclase"/>
    <property type="match status" value="1"/>
</dbReference>
<dbReference type="CDD" id="cd01949">
    <property type="entry name" value="GGDEF"/>
    <property type="match status" value="1"/>
</dbReference>
<gene>
    <name evidence="3" type="ORF">CFH83_07265</name>
</gene>
<dbReference type="PANTHER" id="PTHR46663">
    <property type="entry name" value="DIGUANYLATE CYCLASE DGCT-RELATED"/>
    <property type="match status" value="1"/>
</dbReference>
<dbReference type="PANTHER" id="PTHR46663:SF2">
    <property type="entry name" value="GGDEF DOMAIN-CONTAINING PROTEIN"/>
    <property type="match status" value="1"/>
</dbReference>
<dbReference type="PROSITE" id="PS50887">
    <property type="entry name" value="GGDEF"/>
    <property type="match status" value="1"/>
</dbReference>